<evidence type="ECO:0000313" key="2">
    <source>
        <dbReference type="Proteomes" id="UP001209318"/>
    </source>
</evidence>
<protein>
    <submittedName>
        <fullName evidence="1">YozQ family protein</fullName>
    </submittedName>
</protein>
<evidence type="ECO:0000313" key="1">
    <source>
        <dbReference type="EMBL" id="MCU9613586.1"/>
    </source>
</evidence>
<reference evidence="1" key="1">
    <citation type="submission" date="2022-10" db="EMBL/GenBank/DDBJ databases">
        <title>Description of Fervidibacillus gen. nov. in the family Fervidibacillaceae fam. nov. with two species, Fervidibacillus albus sp. nov., and Fervidibacillus halotolerans sp. nov., isolated from tidal flat sediments.</title>
        <authorList>
            <person name="Kwon K.K."/>
            <person name="Yang S.-H."/>
        </authorList>
    </citation>
    <scope>NUCLEOTIDE SEQUENCE</scope>
    <source>
        <strain evidence="1">JCM 19140</strain>
    </source>
</reference>
<comment type="caution">
    <text evidence="1">The sequence shown here is derived from an EMBL/GenBank/DDBJ whole genome shotgun (WGS) entry which is preliminary data.</text>
</comment>
<sequence>MRYDNSKKLAGKHYAHDMKQNDDELSQGLSLTHEQVSDNYMEGTIDGVIEKENGKSVPLKDL</sequence>
<dbReference type="EMBL" id="JAOUSF010000003">
    <property type="protein sequence ID" value="MCU9613586.1"/>
    <property type="molecule type" value="Genomic_DNA"/>
</dbReference>
<dbReference type="Proteomes" id="UP001209318">
    <property type="component" value="Unassembled WGS sequence"/>
</dbReference>
<dbReference type="Pfam" id="PF13217">
    <property type="entry name" value="DUF4025"/>
    <property type="match status" value="1"/>
</dbReference>
<dbReference type="AlphaFoldDB" id="A0AAE3LN51"/>
<gene>
    <name evidence="1" type="ORF">OEV98_08440</name>
</gene>
<name>A0AAE3LN51_9BACI</name>
<keyword evidence="2" id="KW-1185">Reference proteome</keyword>
<accession>A0AAE3LN51</accession>
<dbReference type="RefSeq" id="WP_263072829.1">
    <property type="nucleotide sequence ID" value="NZ_JAOUSF010000003.1"/>
</dbReference>
<organism evidence="1 2">
    <name type="scientific">Perspicuibacillus lycopersici</name>
    <dbReference type="NCBI Taxonomy" id="1325689"/>
    <lineage>
        <taxon>Bacteria</taxon>
        <taxon>Bacillati</taxon>
        <taxon>Bacillota</taxon>
        <taxon>Bacilli</taxon>
        <taxon>Bacillales</taxon>
        <taxon>Bacillaceae</taxon>
        <taxon>Perspicuibacillus</taxon>
    </lineage>
</organism>
<proteinExistence type="predicted"/>
<dbReference type="InterPro" id="IPR025100">
    <property type="entry name" value="DUF4025"/>
</dbReference>